<dbReference type="Pfam" id="PF08240">
    <property type="entry name" value="ADH_N"/>
    <property type="match status" value="1"/>
</dbReference>
<dbReference type="InterPro" id="IPR013149">
    <property type="entry name" value="ADH-like_C"/>
</dbReference>
<sequence length="313" mass="31817">MEAWLFTGAHRPLERIARDTPRPGPGEVLLRVRASGLCHSDVGRMDGTLTPFMPVPPPIVLGHEVAGEIAALGDGVSGFALGARVVASGSLAFCPGRHADGGYATHCLVPVECLIPLPDTVSFAQGAAATDAGQTSHTALYKAGALQPGMKVGIIGLGGLGMTGARLAVLGGAQVWAAEPRREAWAAARAQGVTEVFADVLDMVGLELDLIVDFAGFGETTAGAIRAVRVGGRVVQVGLGRTSATISTMELVGKSVTLVGSGGGQRENTAAVIAHMARGELTIEASSIGFDDIPAGLARLEAGGVVGRIVAEF</sequence>
<evidence type="ECO:0000256" key="5">
    <source>
        <dbReference type="ARBA" id="ARBA00022833"/>
    </source>
</evidence>
<keyword evidence="4 7" id="KW-0479">Metal-binding</keyword>
<organism evidence="9 10">
    <name type="scientific">Novosphingobium anseongense</name>
    <dbReference type="NCBI Taxonomy" id="3133436"/>
    <lineage>
        <taxon>Bacteria</taxon>
        <taxon>Pseudomonadati</taxon>
        <taxon>Pseudomonadota</taxon>
        <taxon>Alphaproteobacteria</taxon>
        <taxon>Sphingomonadales</taxon>
        <taxon>Sphingomonadaceae</taxon>
        <taxon>Novosphingobium</taxon>
    </lineage>
</organism>
<dbReference type="InterPro" id="IPR002328">
    <property type="entry name" value="ADH_Zn_CS"/>
</dbReference>
<dbReference type="Gene3D" id="3.90.180.10">
    <property type="entry name" value="Medium-chain alcohol dehydrogenases, catalytic domain"/>
    <property type="match status" value="1"/>
</dbReference>
<evidence type="ECO:0000256" key="1">
    <source>
        <dbReference type="ARBA" id="ARBA00001947"/>
    </source>
</evidence>
<comment type="caution">
    <text evidence="9">The sequence shown here is derived from an EMBL/GenBank/DDBJ whole genome shotgun (WGS) entry which is preliminary data.</text>
</comment>
<reference evidence="9 10" key="1">
    <citation type="submission" date="2024-03" db="EMBL/GenBank/DDBJ databases">
        <authorList>
            <person name="Jo J.-H."/>
        </authorList>
    </citation>
    <scope>NUCLEOTIDE SEQUENCE [LARGE SCALE GENOMIC DNA]</scope>
    <source>
        <strain evidence="9 10">PS1R-30</strain>
    </source>
</reference>
<dbReference type="InterPro" id="IPR013154">
    <property type="entry name" value="ADH-like_N"/>
</dbReference>
<dbReference type="PANTHER" id="PTHR42940">
    <property type="entry name" value="ALCOHOL DEHYDROGENASE 1-RELATED"/>
    <property type="match status" value="1"/>
</dbReference>
<dbReference type="Proteomes" id="UP001361239">
    <property type="component" value="Unassembled WGS sequence"/>
</dbReference>
<feature type="domain" description="Enoyl reductase (ER)" evidence="8">
    <location>
        <begin position="8"/>
        <end position="311"/>
    </location>
</feature>
<comment type="cofactor">
    <cofactor evidence="1 7">
        <name>Zn(2+)</name>
        <dbReference type="ChEBI" id="CHEBI:29105"/>
    </cofactor>
</comment>
<evidence type="ECO:0000256" key="3">
    <source>
        <dbReference type="ARBA" id="ARBA00013190"/>
    </source>
</evidence>
<name>A0ABU8RPZ9_9SPHN</name>
<evidence type="ECO:0000256" key="7">
    <source>
        <dbReference type="RuleBase" id="RU361277"/>
    </source>
</evidence>
<dbReference type="InterPro" id="IPR036291">
    <property type="entry name" value="NAD(P)-bd_dom_sf"/>
</dbReference>
<evidence type="ECO:0000256" key="4">
    <source>
        <dbReference type="ARBA" id="ARBA00022723"/>
    </source>
</evidence>
<dbReference type="SMART" id="SM00829">
    <property type="entry name" value="PKS_ER"/>
    <property type="match status" value="1"/>
</dbReference>
<dbReference type="InterPro" id="IPR011032">
    <property type="entry name" value="GroES-like_sf"/>
</dbReference>
<dbReference type="EC" id="1.1.1.1" evidence="3"/>
<evidence type="ECO:0000256" key="2">
    <source>
        <dbReference type="ARBA" id="ARBA00008072"/>
    </source>
</evidence>
<keyword evidence="10" id="KW-1185">Reference proteome</keyword>
<accession>A0ABU8RPZ9</accession>
<dbReference type="RefSeq" id="WP_339585115.1">
    <property type="nucleotide sequence ID" value="NZ_JBBHJZ010000001.1"/>
</dbReference>
<keyword evidence="5 7" id="KW-0862">Zinc</keyword>
<proteinExistence type="inferred from homology"/>
<evidence type="ECO:0000256" key="6">
    <source>
        <dbReference type="ARBA" id="ARBA00023002"/>
    </source>
</evidence>
<evidence type="ECO:0000313" key="10">
    <source>
        <dbReference type="Proteomes" id="UP001361239"/>
    </source>
</evidence>
<dbReference type="Pfam" id="PF00107">
    <property type="entry name" value="ADH_zinc_N"/>
    <property type="match status" value="1"/>
</dbReference>
<dbReference type="SUPFAM" id="SSF51735">
    <property type="entry name" value="NAD(P)-binding Rossmann-fold domains"/>
    <property type="match status" value="1"/>
</dbReference>
<dbReference type="SUPFAM" id="SSF50129">
    <property type="entry name" value="GroES-like"/>
    <property type="match status" value="1"/>
</dbReference>
<evidence type="ECO:0000313" key="9">
    <source>
        <dbReference type="EMBL" id="MEJ5975146.1"/>
    </source>
</evidence>
<gene>
    <name evidence="9" type="ORF">WG901_00735</name>
</gene>
<protein>
    <recommendedName>
        <fullName evidence="3">alcohol dehydrogenase</fullName>
        <ecNumber evidence="3">1.1.1.1</ecNumber>
    </recommendedName>
</protein>
<dbReference type="EMBL" id="JBBHJZ010000001">
    <property type="protein sequence ID" value="MEJ5975146.1"/>
    <property type="molecule type" value="Genomic_DNA"/>
</dbReference>
<keyword evidence="6" id="KW-0560">Oxidoreductase</keyword>
<evidence type="ECO:0000259" key="8">
    <source>
        <dbReference type="SMART" id="SM00829"/>
    </source>
</evidence>
<comment type="similarity">
    <text evidence="2 7">Belongs to the zinc-containing alcohol dehydrogenase family.</text>
</comment>
<dbReference type="PANTHER" id="PTHR42940:SF8">
    <property type="entry name" value="VACUOLAR PROTEIN SORTING-ASSOCIATED PROTEIN 11"/>
    <property type="match status" value="1"/>
</dbReference>
<dbReference type="InterPro" id="IPR020843">
    <property type="entry name" value="ER"/>
</dbReference>
<dbReference type="PROSITE" id="PS00059">
    <property type="entry name" value="ADH_ZINC"/>
    <property type="match status" value="1"/>
</dbReference>